<dbReference type="AlphaFoldDB" id="A0A9N9FXL1"/>
<dbReference type="PANTHER" id="PTHR19303:SF73">
    <property type="entry name" value="PROTEIN PDC2"/>
    <property type="match status" value="1"/>
</dbReference>
<gene>
    <name evidence="2" type="ORF">DEBURN_LOCUS7700</name>
</gene>
<name>A0A9N9FXL1_9GLOM</name>
<organism evidence="2 3">
    <name type="scientific">Diversispora eburnea</name>
    <dbReference type="NCBI Taxonomy" id="1213867"/>
    <lineage>
        <taxon>Eukaryota</taxon>
        <taxon>Fungi</taxon>
        <taxon>Fungi incertae sedis</taxon>
        <taxon>Mucoromycota</taxon>
        <taxon>Glomeromycotina</taxon>
        <taxon>Glomeromycetes</taxon>
        <taxon>Diversisporales</taxon>
        <taxon>Diversisporaceae</taxon>
        <taxon>Diversispora</taxon>
    </lineage>
</organism>
<comment type="caution">
    <text evidence="2">The sequence shown here is derived from an EMBL/GenBank/DDBJ whole genome shotgun (WGS) entry which is preliminary data.</text>
</comment>
<accession>A0A9N9FXL1</accession>
<dbReference type="GO" id="GO:0005634">
    <property type="term" value="C:nucleus"/>
    <property type="evidence" value="ECO:0007669"/>
    <property type="project" value="TreeGrafter"/>
</dbReference>
<keyword evidence="3" id="KW-1185">Reference proteome</keyword>
<dbReference type="InterPro" id="IPR004875">
    <property type="entry name" value="DDE_SF_endonuclease_dom"/>
</dbReference>
<reference evidence="2" key="1">
    <citation type="submission" date="2021-06" db="EMBL/GenBank/DDBJ databases">
        <authorList>
            <person name="Kallberg Y."/>
            <person name="Tangrot J."/>
            <person name="Rosling A."/>
        </authorList>
    </citation>
    <scope>NUCLEOTIDE SEQUENCE</scope>
    <source>
        <strain evidence="2">AZ414A</strain>
    </source>
</reference>
<dbReference type="InterPro" id="IPR050863">
    <property type="entry name" value="CenT-Element_Derived"/>
</dbReference>
<dbReference type="Pfam" id="PF03184">
    <property type="entry name" value="DDE_1"/>
    <property type="match status" value="1"/>
</dbReference>
<dbReference type="Proteomes" id="UP000789706">
    <property type="component" value="Unassembled WGS sequence"/>
</dbReference>
<evidence type="ECO:0000313" key="2">
    <source>
        <dbReference type="EMBL" id="CAG8563342.1"/>
    </source>
</evidence>
<evidence type="ECO:0000313" key="3">
    <source>
        <dbReference type="Proteomes" id="UP000789706"/>
    </source>
</evidence>
<sequence length="255" mass="29379">MAQEFAKLLGISDFKVSEDLPKYREELQNLLKDWPLEDIFNCDETGLFWKMEPSKSLARDAIIGKKKNKQRVTVLLCANITASAHCSEESLKSEKLSNIILHPLPANTTAHLQPMDAGIIHSFKAQYRKLLVKFRIDQFNLMDNNNIRKDINIKHAIDWIAEAWNNIKFDNPETPSSIDSIISDSTITGDIIPFQQYNNQEIQNLISQLPYEDIINTNDYIEIDDSLEIENINITNRNIINLVQKKNQPKELNKN</sequence>
<proteinExistence type="predicted"/>
<dbReference type="GO" id="GO:0003677">
    <property type="term" value="F:DNA binding"/>
    <property type="evidence" value="ECO:0007669"/>
    <property type="project" value="TreeGrafter"/>
</dbReference>
<evidence type="ECO:0000259" key="1">
    <source>
        <dbReference type="Pfam" id="PF03184"/>
    </source>
</evidence>
<dbReference type="PANTHER" id="PTHR19303">
    <property type="entry name" value="TRANSPOSON"/>
    <property type="match status" value="1"/>
</dbReference>
<protein>
    <submittedName>
        <fullName evidence="2">5986_t:CDS:1</fullName>
    </submittedName>
</protein>
<dbReference type="OrthoDB" id="2441347at2759"/>
<dbReference type="EMBL" id="CAJVPK010000978">
    <property type="protein sequence ID" value="CAG8563342.1"/>
    <property type="molecule type" value="Genomic_DNA"/>
</dbReference>
<feature type="domain" description="DDE-1" evidence="1">
    <location>
        <begin position="73"/>
        <end position="169"/>
    </location>
</feature>